<proteinExistence type="predicted"/>
<keyword evidence="1" id="KW-0229">DNA integration</keyword>
<dbReference type="Proteomes" id="UP000095256">
    <property type="component" value="Unassembled WGS sequence"/>
</dbReference>
<keyword evidence="3" id="KW-0233">DNA recombination</keyword>
<dbReference type="SUPFAM" id="SSF53041">
    <property type="entry name" value="Resolvase-like"/>
    <property type="match status" value="1"/>
</dbReference>
<evidence type="ECO:0000256" key="3">
    <source>
        <dbReference type="ARBA" id="ARBA00023172"/>
    </source>
</evidence>
<dbReference type="AlphaFoldDB" id="A0A1E5KUK1"/>
<dbReference type="PROSITE" id="PS00397">
    <property type="entry name" value="RECOMBINASES_1"/>
    <property type="match status" value="1"/>
</dbReference>
<name>A0A1E5KUK1_9ENTE</name>
<evidence type="ECO:0000256" key="1">
    <source>
        <dbReference type="ARBA" id="ARBA00022908"/>
    </source>
</evidence>
<dbReference type="PROSITE" id="PS51736">
    <property type="entry name" value="RECOMBINASES_3"/>
    <property type="match status" value="1"/>
</dbReference>
<dbReference type="InterPro" id="IPR011109">
    <property type="entry name" value="DNA_bind_recombinase_dom"/>
</dbReference>
<evidence type="ECO:0000256" key="2">
    <source>
        <dbReference type="ARBA" id="ARBA00023125"/>
    </source>
</evidence>
<dbReference type="Pfam" id="PF00239">
    <property type="entry name" value="Resolvase"/>
    <property type="match status" value="1"/>
</dbReference>
<dbReference type="Gene3D" id="3.40.50.1390">
    <property type="entry name" value="Resolvase, N-terminal catalytic domain"/>
    <property type="match status" value="1"/>
</dbReference>
<dbReference type="InterPro" id="IPR038109">
    <property type="entry name" value="DNA_bind_recomb_sf"/>
</dbReference>
<comment type="caution">
    <text evidence="8">The sequence shown here is derived from an EMBL/GenBank/DDBJ whole genome shotgun (WGS) entry which is preliminary data.</text>
</comment>
<dbReference type="SMART" id="SM00857">
    <property type="entry name" value="Resolvase"/>
    <property type="match status" value="1"/>
</dbReference>
<gene>
    <name evidence="8" type="ORF">BCR26_04325</name>
</gene>
<dbReference type="InterPro" id="IPR006119">
    <property type="entry name" value="Resolv_N"/>
</dbReference>
<dbReference type="CDD" id="cd00338">
    <property type="entry name" value="Ser_Recombinase"/>
    <property type="match status" value="1"/>
</dbReference>
<dbReference type="InterPro" id="IPR036162">
    <property type="entry name" value="Resolvase-like_N_sf"/>
</dbReference>
<dbReference type="Pfam" id="PF13408">
    <property type="entry name" value="Zn_ribbon_recom"/>
    <property type="match status" value="1"/>
</dbReference>
<reference evidence="8 9" key="1">
    <citation type="submission" date="2016-09" db="EMBL/GenBank/DDBJ databases">
        <authorList>
            <person name="Capua I."/>
            <person name="De Benedictis P."/>
            <person name="Joannis T."/>
            <person name="Lombin L.H."/>
            <person name="Cattoli G."/>
        </authorList>
    </citation>
    <scope>NUCLEOTIDE SEQUENCE [LARGE SCALE GENOMIC DNA]</scope>
    <source>
        <strain evidence="8 9">LMG 25899</strain>
    </source>
</reference>
<dbReference type="OrthoDB" id="9811097at2"/>
<protein>
    <submittedName>
        <fullName evidence="8">Resolvase</fullName>
    </submittedName>
</protein>
<dbReference type="EMBL" id="MIEK01000045">
    <property type="protein sequence ID" value="OEH81553.1"/>
    <property type="molecule type" value="Genomic_DNA"/>
</dbReference>
<organism evidence="8 9">
    <name type="scientific">Enterococcus rivorum</name>
    <dbReference type="NCBI Taxonomy" id="762845"/>
    <lineage>
        <taxon>Bacteria</taxon>
        <taxon>Bacillati</taxon>
        <taxon>Bacillota</taxon>
        <taxon>Bacilli</taxon>
        <taxon>Lactobacillales</taxon>
        <taxon>Enterococcaceae</taxon>
        <taxon>Enterococcus</taxon>
    </lineage>
</organism>
<dbReference type="RefSeq" id="WP_069699605.1">
    <property type="nucleotide sequence ID" value="NZ_JAGGMA010000013.1"/>
</dbReference>
<dbReference type="Gene3D" id="3.90.1750.20">
    <property type="entry name" value="Putative Large Serine Recombinase, Chain B, Domain 2"/>
    <property type="match status" value="1"/>
</dbReference>
<evidence type="ECO:0000313" key="9">
    <source>
        <dbReference type="Proteomes" id="UP000095256"/>
    </source>
</evidence>
<evidence type="ECO:0000256" key="5">
    <source>
        <dbReference type="PROSITE-ProRule" id="PRU10137"/>
    </source>
</evidence>
<evidence type="ECO:0000259" key="7">
    <source>
        <dbReference type="PROSITE" id="PS51737"/>
    </source>
</evidence>
<dbReference type="PROSITE" id="PS51737">
    <property type="entry name" value="RECOMBINASE_DNA_BIND"/>
    <property type="match status" value="1"/>
</dbReference>
<evidence type="ECO:0000256" key="4">
    <source>
        <dbReference type="PIRSR" id="PIRSR606118-50"/>
    </source>
</evidence>
<dbReference type="GO" id="GO:0015074">
    <property type="term" value="P:DNA integration"/>
    <property type="evidence" value="ECO:0007669"/>
    <property type="project" value="UniProtKB-KW"/>
</dbReference>
<dbReference type="GO" id="GO:0000150">
    <property type="term" value="F:DNA strand exchange activity"/>
    <property type="evidence" value="ECO:0007669"/>
    <property type="project" value="InterPro"/>
</dbReference>
<dbReference type="GO" id="GO:0003677">
    <property type="term" value="F:DNA binding"/>
    <property type="evidence" value="ECO:0007669"/>
    <property type="project" value="UniProtKB-KW"/>
</dbReference>
<dbReference type="Pfam" id="PF07508">
    <property type="entry name" value="Recombinase"/>
    <property type="match status" value="1"/>
</dbReference>
<dbReference type="InterPro" id="IPR006118">
    <property type="entry name" value="Recombinase_CS"/>
</dbReference>
<feature type="active site" description="O-(5'-phospho-DNA)-serine intermediate" evidence="4 5">
    <location>
        <position position="29"/>
    </location>
</feature>
<keyword evidence="9" id="KW-1185">Reference proteome</keyword>
<dbReference type="PANTHER" id="PTHR30461:SF23">
    <property type="entry name" value="DNA RECOMBINASE-RELATED"/>
    <property type="match status" value="1"/>
</dbReference>
<dbReference type="STRING" id="762845.BCR26_04325"/>
<accession>A0A1E5KUK1</accession>
<keyword evidence="2" id="KW-0238">DNA-binding</keyword>
<dbReference type="InterPro" id="IPR050639">
    <property type="entry name" value="SSR_resolvase"/>
</dbReference>
<dbReference type="PANTHER" id="PTHR30461">
    <property type="entry name" value="DNA-INVERTASE FROM LAMBDOID PROPHAGE"/>
    <property type="match status" value="1"/>
</dbReference>
<feature type="domain" description="Recombinase" evidence="7">
    <location>
        <begin position="177"/>
        <end position="302"/>
    </location>
</feature>
<evidence type="ECO:0000259" key="6">
    <source>
        <dbReference type="PROSITE" id="PS51736"/>
    </source>
</evidence>
<evidence type="ECO:0000313" key="8">
    <source>
        <dbReference type="EMBL" id="OEH81553.1"/>
    </source>
</evidence>
<feature type="domain" description="Resolvase/invertase-type recombinase catalytic" evidence="6">
    <location>
        <begin position="21"/>
        <end position="172"/>
    </location>
</feature>
<dbReference type="InterPro" id="IPR025827">
    <property type="entry name" value="Zn_ribbon_recom_dom"/>
</dbReference>
<sequence>MTQSVLNNQSQTPASDEVEKKAALYLRVSTTEQATEGYSIQAQEQNGREQAFRLRHEVVEVYSDEGESGKSTKNRLAYQQLMADARQKKFDVVIIWKLTRLGRNMLDVLQTVEELLSLGIGLYSISEQFDITTSSGKLMLQLLGSFGEFERNQISENVSMTMQSLVRDHKRYAGGRRLGYVSGVDENGQKQLVIEPEEAKIVQVIYAKYLGGDGYKAIANYLNRQGYQTLKGNAFSITAIKNILHNKIYGGYIEYARYLNWDTKRRRGKNPSPILVKGIHEPIISEAIYLAVQERLKVESKQPSWTQSGENVLTGLLRCPECGAPMAASNVTNTLKGGIKKRIRYYSCSTFRNKGASVCHANSIRADNAETFVAERLKEIVRVPQILESLVQQLNEERLKQIQPLEQELAVIAIEQEELLAKIAKWEVVLEENPELVETLIERLKELRTRKSNNQRRENEILHFLKHKDQLIELKDVQTILHGIDAMLAGQEKKTIKELYRFFIKKITFDKETKDNIQMTMAFDEKIIAQLNQFYQETLSKSDRVLFVLQTAFELVV</sequence>